<dbReference type="InterPro" id="IPR000792">
    <property type="entry name" value="Tscrpt_reg_LuxR_C"/>
</dbReference>
<organism evidence="3">
    <name type="scientific">Pseudoalteromonas sp. SD03</name>
    <dbReference type="NCBI Taxonomy" id="3231719"/>
    <lineage>
        <taxon>Bacteria</taxon>
        <taxon>Pseudomonadati</taxon>
        <taxon>Pseudomonadota</taxon>
        <taxon>Gammaproteobacteria</taxon>
        <taxon>Alteromonadales</taxon>
        <taxon>Pseudoalteromonadaceae</taxon>
        <taxon>Pseudoalteromonas</taxon>
    </lineage>
</organism>
<evidence type="ECO:0000259" key="2">
    <source>
        <dbReference type="SMART" id="SM00421"/>
    </source>
</evidence>
<dbReference type="InterPro" id="IPR036388">
    <property type="entry name" value="WH-like_DNA-bd_sf"/>
</dbReference>
<keyword evidence="1" id="KW-0812">Transmembrane</keyword>
<dbReference type="GO" id="GO:0006355">
    <property type="term" value="P:regulation of DNA-templated transcription"/>
    <property type="evidence" value="ECO:0007669"/>
    <property type="project" value="InterPro"/>
</dbReference>
<evidence type="ECO:0000256" key="1">
    <source>
        <dbReference type="SAM" id="Phobius"/>
    </source>
</evidence>
<reference evidence="3" key="1">
    <citation type="submission" date="2024-07" db="EMBL/GenBank/DDBJ databases">
        <authorList>
            <person name="Jiang Y."/>
            <person name="Qin Q."/>
        </authorList>
    </citation>
    <scope>NUCLEOTIDE SEQUENCE</scope>
    <source>
        <strain evidence="3">SD03</strain>
    </source>
</reference>
<dbReference type="SMART" id="SM00421">
    <property type="entry name" value="HTH_LUXR"/>
    <property type="match status" value="1"/>
</dbReference>
<dbReference type="InterPro" id="IPR016032">
    <property type="entry name" value="Sig_transdc_resp-reg_C-effctor"/>
</dbReference>
<keyword evidence="1" id="KW-0472">Membrane</keyword>
<dbReference type="RefSeq" id="WP_368485499.1">
    <property type="nucleotide sequence ID" value="NZ_CP162514.1"/>
</dbReference>
<protein>
    <submittedName>
        <fullName evidence="3">Helix-turn-helix transcriptional regulator</fullName>
    </submittedName>
</protein>
<name>A0AB39ATG7_9GAMM</name>
<dbReference type="SUPFAM" id="SSF46894">
    <property type="entry name" value="C-terminal effector domain of the bipartite response regulators"/>
    <property type="match status" value="1"/>
</dbReference>
<accession>A0AB39ATG7</accession>
<dbReference type="Gene3D" id="1.10.10.10">
    <property type="entry name" value="Winged helix-like DNA-binding domain superfamily/Winged helix DNA-binding domain"/>
    <property type="match status" value="1"/>
</dbReference>
<feature type="transmembrane region" description="Helical" evidence="1">
    <location>
        <begin position="33"/>
        <end position="52"/>
    </location>
</feature>
<dbReference type="EMBL" id="CP162514">
    <property type="protein sequence ID" value="XDH88790.1"/>
    <property type="molecule type" value="Genomic_DNA"/>
</dbReference>
<dbReference type="GO" id="GO:0003677">
    <property type="term" value="F:DNA binding"/>
    <property type="evidence" value="ECO:0007669"/>
    <property type="project" value="InterPro"/>
</dbReference>
<proteinExistence type="predicted"/>
<dbReference type="AlphaFoldDB" id="A0AB39ATG7"/>
<gene>
    <name evidence="3" type="ORF">ABZP26_06310</name>
</gene>
<dbReference type="Pfam" id="PF00196">
    <property type="entry name" value="GerE"/>
    <property type="match status" value="1"/>
</dbReference>
<evidence type="ECO:0000313" key="3">
    <source>
        <dbReference type="EMBL" id="XDH88790.1"/>
    </source>
</evidence>
<feature type="domain" description="HTH luxR-type" evidence="2">
    <location>
        <begin position="100"/>
        <end position="157"/>
    </location>
</feature>
<sequence>MRDKLIAATLLIIMVLNFFDVLTDIHLGVPQWHIFSEGLIVVISAACAIYLISDIRARTANINALKQELVHSKKELKNISQAMMDARHEYSGVIQTQFSQWTLTRSEQEVAMLLLKGLSFKEISALRNTKEKTVRQQASYIYSKADVEGRHEFAAWFLEDFMQQRHYPHSSSAIN</sequence>
<keyword evidence="1" id="KW-1133">Transmembrane helix</keyword>